<feature type="compositionally biased region" description="Polar residues" evidence="14">
    <location>
        <begin position="683"/>
        <end position="694"/>
    </location>
</feature>
<dbReference type="AlphaFoldDB" id="A0A8X6NQX6"/>
<reference evidence="16" key="1">
    <citation type="submission" date="2020-08" db="EMBL/GenBank/DDBJ databases">
        <title>Multicomponent nature underlies the extraordinary mechanical properties of spider dragline silk.</title>
        <authorList>
            <person name="Kono N."/>
            <person name="Nakamura H."/>
            <person name="Mori M."/>
            <person name="Yoshida Y."/>
            <person name="Ohtoshi R."/>
            <person name="Malay A.D."/>
            <person name="Moran D.A.P."/>
            <person name="Tomita M."/>
            <person name="Numata K."/>
            <person name="Arakawa K."/>
        </authorList>
    </citation>
    <scope>NUCLEOTIDE SEQUENCE</scope>
</reference>
<keyword evidence="9 13" id="KW-0863">Zinc-finger</keyword>
<evidence type="ECO:0000256" key="2">
    <source>
        <dbReference type="ARBA" id="ARBA00004123"/>
    </source>
</evidence>
<feature type="region of interest" description="Disordered" evidence="14">
    <location>
        <begin position="31"/>
        <end position="150"/>
    </location>
</feature>
<evidence type="ECO:0000256" key="13">
    <source>
        <dbReference type="PROSITE-ProRule" id="PRU00042"/>
    </source>
</evidence>
<feature type="domain" description="C2H2-type" evidence="15">
    <location>
        <begin position="305"/>
        <end position="332"/>
    </location>
</feature>
<dbReference type="GO" id="GO:0000122">
    <property type="term" value="P:negative regulation of transcription by RNA polymerase II"/>
    <property type="evidence" value="ECO:0007669"/>
    <property type="project" value="UniProtKB-ARBA"/>
</dbReference>
<evidence type="ECO:0000313" key="16">
    <source>
        <dbReference type="EMBL" id="GFT26463.1"/>
    </source>
</evidence>
<evidence type="ECO:0000256" key="7">
    <source>
        <dbReference type="ARBA" id="ARBA00022723"/>
    </source>
</evidence>
<dbReference type="InterPro" id="IPR036236">
    <property type="entry name" value="Znf_C2H2_sf"/>
</dbReference>
<gene>
    <name evidence="16" type="ORF">NPIL_274271</name>
</gene>
<keyword evidence="11" id="KW-0238">DNA-binding</keyword>
<proteinExistence type="inferred from homology"/>
<keyword evidence="6" id="KW-0302">Gap protein</keyword>
<name>A0A8X6NQX6_NEPPI</name>
<feature type="compositionally biased region" description="Basic and acidic residues" evidence="14">
    <location>
        <begin position="123"/>
        <end position="133"/>
    </location>
</feature>
<feature type="compositionally biased region" description="Basic residues" evidence="14">
    <location>
        <begin position="379"/>
        <end position="390"/>
    </location>
</feature>
<feature type="region of interest" description="Disordered" evidence="14">
    <location>
        <begin position="682"/>
        <end position="721"/>
    </location>
</feature>
<dbReference type="GO" id="GO:0000977">
    <property type="term" value="F:RNA polymerase II transcription regulatory region sequence-specific DNA binding"/>
    <property type="evidence" value="ECO:0007669"/>
    <property type="project" value="UniProtKB-ARBA"/>
</dbReference>
<dbReference type="PANTHER" id="PTHR24409:SF295">
    <property type="entry name" value="AZ2-RELATED"/>
    <property type="match status" value="1"/>
</dbReference>
<comment type="subcellular location">
    <subcellularLocation>
        <location evidence="2">Nucleus</location>
    </subcellularLocation>
</comment>
<dbReference type="InterPro" id="IPR013087">
    <property type="entry name" value="Znf_C2H2_type"/>
</dbReference>
<feature type="region of interest" description="Disordered" evidence="14">
    <location>
        <begin position="359"/>
        <end position="420"/>
    </location>
</feature>
<feature type="compositionally biased region" description="Low complexity" evidence="14">
    <location>
        <begin position="94"/>
        <end position="104"/>
    </location>
</feature>
<comment type="function">
    <text evidence="1">Gap class segmentation protein that controls development of head structures.</text>
</comment>
<evidence type="ECO:0000256" key="6">
    <source>
        <dbReference type="ARBA" id="ARBA00022492"/>
    </source>
</evidence>
<evidence type="ECO:0000256" key="3">
    <source>
        <dbReference type="ARBA" id="ARBA00007746"/>
    </source>
</evidence>
<feature type="compositionally biased region" description="Polar residues" evidence="14">
    <location>
        <begin position="543"/>
        <end position="557"/>
    </location>
</feature>
<dbReference type="SMART" id="SM00355">
    <property type="entry name" value="ZnF_C2H2"/>
    <property type="match status" value="9"/>
</dbReference>
<evidence type="ECO:0000259" key="15">
    <source>
        <dbReference type="PROSITE" id="PS50157"/>
    </source>
</evidence>
<dbReference type="SUPFAM" id="SSF57667">
    <property type="entry name" value="beta-beta-alpha zinc fingers"/>
    <property type="match status" value="1"/>
</dbReference>
<evidence type="ECO:0000256" key="11">
    <source>
        <dbReference type="ARBA" id="ARBA00023125"/>
    </source>
</evidence>
<keyword evidence="12" id="KW-0539">Nucleus</keyword>
<dbReference type="FunFam" id="3.30.160.60:FF:001301">
    <property type="entry name" value="Blast:Protein hunchback"/>
    <property type="match status" value="1"/>
</dbReference>
<comment type="similarity">
    <text evidence="3">Belongs to the hunchback C2H2-type zinc-finger protein family.</text>
</comment>
<feature type="compositionally biased region" description="Polar residues" evidence="14">
    <location>
        <begin position="58"/>
        <end position="86"/>
    </location>
</feature>
<feature type="compositionally biased region" description="Basic residues" evidence="14">
    <location>
        <begin position="695"/>
        <end position="704"/>
    </location>
</feature>
<dbReference type="PROSITE" id="PS00028">
    <property type="entry name" value="ZINC_FINGER_C2H2_1"/>
    <property type="match status" value="2"/>
</dbReference>
<evidence type="ECO:0000256" key="1">
    <source>
        <dbReference type="ARBA" id="ARBA00003983"/>
    </source>
</evidence>
<dbReference type="GO" id="GO:0005634">
    <property type="term" value="C:nucleus"/>
    <property type="evidence" value="ECO:0007669"/>
    <property type="project" value="UniProtKB-SubCell"/>
</dbReference>
<evidence type="ECO:0000256" key="4">
    <source>
        <dbReference type="ARBA" id="ARBA00013638"/>
    </source>
</evidence>
<feature type="region of interest" description="Disordered" evidence="14">
    <location>
        <begin position="527"/>
        <end position="569"/>
    </location>
</feature>
<dbReference type="OrthoDB" id="10015593at2759"/>
<dbReference type="Gene3D" id="3.30.160.60">
    <property type="entry name" value="Classic Zinc Finger"/>
    <property type="match status" value="2"/>
</dbReference>
<evidence type="ECO:0000256" key="14">
    <source>
        <dbReference type="SAM" id="MobiDB-lite"/>
    </source>
</evidence>
<organism evidence="16 17">
    <name type="scientific">Nephila pilipes</name>
    <name type="common">Giant wood spider</name>
    <name type="synonym">Nephila maculata</name>
    <dbReference type="NCBI Taxonomy" id="299642"/>
    <lineage>
        <taxon>Eukaryota</taxon>
        <taxon>Metazoa</taxon>
        <taxon>Ecdysozoa</taxon>
        <taxon>Arthropoda</taxon>
        <taxon>Chelicerata</taxon>
        <taxon>Arachnida</taxon>
        <taxon>Araneae</taxon>
        <taxon>Araneomorphae</taxon>
        <taxon>Entelegynae</taxon>
        <taxon>Araneoidea</taxon>
        <taxon>Nephilidae</taxon>
        <taxon>Nephila</taxon>
    </lineage>
</organism>
<comment type="caution">
    <text evidence="16">The sequence shown here is derived from an EMBL/GenBank/DDBJ whole genome shotgun (WGS) entry which is preliminary data.</text>
</comment>
<evidence type="ECO:0000256" key="5">
    <source>
        <dbReference type="ARBA" id="ARBA00022473"/>
    </source>
</evidence>
<dbReference type="GO" id="GO:0035282">
    <property type="term" value="P:segmentation"/>
    <property type="evidence" value="ECO:0007669"/>
    <property type="project" value="UniProtKB-KW"/>
</dbReference>
<dbReference type="EMBL" id="BMAW01060508">
    <property type="protein sequence ID" value="GFT26463.1"/>
    <property type="molecule type" value="Genomic_DNA"/>
</dbReference>
<dbReference type="GO" id="GO:0040034">
    <property type="term" value="P:regulation of development, heterochronic"/>
    <property type="evidence" value="ECO:0007669"/>
    <property type="project" value="UniProtKB-ARBA"/>
</dbReference>
<dbReference type="Proteomes" id="UP000887013">
    <property type="component" value="Unassembled WGS sequence"/>
</dbReference>
<accession>A0A8X6NQX6</accession>
<feature type="domain" description="C2H2-type" evidence="15">
    <location>
        <begin position="277"/>
        <end position="304"/>
    </location>
</feature>
<dbReference type="GO" id="GO:0000981">
    <property type="term" value="F:DNA-binding transcription factor activity, RNA polymerase II-specific"/>
    <property type="evidence" value="ECO:0007669"/>
    <property type="project" value="TreeGrafter"/>
</dbReference>
<evidence type="ECO:0000256" key="12">
    <source>
        <dbReference type="ARBA" id="ARBA00023242"/>
    </source>
</evidence>
<keyword evidence="8" id="KW-0677">Repeat</keyword>
<evidence type="ECO:0000313" key="17">
    <source>
        <dbReference type="Proteomes" id="UP000887013"/>
    </source>
</evidence>
<dbReference type="PANTHER" id="PTHR24409">
    <property type="entry name" value="ZINC FINGER PROTEIN 142"/>
    <property type="match status" value="1"/>
</dbReference>
<protein>
    <recommendedName>
        <fullName evidence="4">Protein hunchback</fullName>
    </recommendedName>
</protein>
<feature type="compositionally biased region" description="Polar residues" evidence="14">
    <location>
        <begin position="359"/>
        <end position="374"/>
    </location>
</feature>
<keyword evidence="5" id="KW-0217">Developmental protein</keyword>
<sequence length="956" mass="108749">MSTALVTELYSYMSFEFKTPTELFNLHPYSNLNNKKMPPLEQNTIQPSPKGVEYPTSEELQPSQETVAEASASDTNSLPSSANNNDSKIENYYSTDSCSLDSSSQNQEDDQKDNQRPLQSSFKTEKLPSENFKRNLNSPNLKSRDVSKPGRKKMEFDGIYRCSECTFTAPSDDLLHQHLLFHFPYECTLCGFLTDTKARSEAHMASDHPLGRRAETNKRNNKKIPQKTRAEITRGLNEKARKPRKTPCKLCDVFVGECKAEYYIHLDAAHSDSGRLLRCPECIFIAVYKHHFEYHVKLHNGEKPYKCDKCFYECVNKSMLNSHYKSHSNIYQYSCKNCPYVTKYLHSLKMHLRKYNHKPGQTLNSDGSVNTSSVIDVHGRRRGPKNKKQKAGSESNKKTNDISLSKNTPSSSSSSYSSLPPSNQIIYSPNIYNHFSGQMYVKSPPREYSSGPVYRQPAWGGENNSKCCICEFESESSDEMKRHMEVHFMQTNVFDLVNNYTCYMRQYMPPYACNSYQLNGFPNGFPTESHVKKAPTAAESRSDGQSAGANGQSPNNEVTRKEGFVSTPSDYEEIPINKVGYPKHSLNVMEQQRPAQVNEKLEVINKNENRSNSSSPEIIANKISYLQTHRLPPNQALGKFEDFGYPVPLDLSQKSPVQTETRKNKNSESPVDLEALIKRKSNLQKQNCSPQQTIRNRRKGKAFKRIPCEDPNSDFGGSQMEPLENIYKSSTLKSQETITNNSTPFRPTVRNSVPLNFKSATHSLKMKGYSSYKQNQIVSPYPKIFTKQQSTSIGSKETMHHSEYSPITSTDKSFRANTVHSSHSHADAFSSYQQNFNKQQSIGMRNMESFYSPITSPDKFFSTPNSEQPYLLPNMAQEERMEESDSENTKCHYCIMDFGNVAMFSMHFSYHSQDGDPFVCAKCKLPCKDKIGFNDHVVNGSRINGMCLNGIRNKYM</sequence>
<keyword evidence="10" id="KW-0862">Zinc</keyword>
<keyword evidence="7" id="KW-0479">Metal-binding</keyword>
<dbReference type="GO" id="GO:0008270">
    <property type="term" value="F:zinc ion binding"/>
    <property type="evidence" value="ECO:0007669"/>
    <property type="project" value="UniProtKB-KW"/>
</dbReference>
<evidence type="ECO:0000256" key="8">
    <source>
        <dbReference type="ARBA" id="ARBA00022737"/>
    </source>
</evidence>
<evidence type="ECO:0000256" key="10">
    <source>
        <dbReference type="ARBA" id="ARBA00022833"/>
    </source>
</evidence>
<dbReference type="PROSITE" id="PS50157">
    <property type="entry name" value="ZINC_FINGER_C2H2_2"/>
    <property type="match status" value="2"/>
</dbReference>
<evidence type="ECO:0000256" key="9">
    <source>
        <dbReference type="ARBA" id="ARBA00022771"/>
    </source>
</evidence>
<feature type="compositionally biased region" description="Low complexity" evidence="14">
    <location>
        <begin position="403"/>
        <end position="420"/>
    </location>
</feature>
<keyword evidence="17" id="KW-1185">Reference proteome</keyword>